<dbReference type="Gene3D" id="1.20.1280.50">
    <property type="match status" value="1"/>
</dbReference>
<gene>
    <name evidence="2" type="ORF">QYE76_013886</name>
</gene>
<dbReference type="InterPro" id="IPR001810">
    <property type="entry name" value="F-box_dom"/>
</dbReference>
<dbReference type="SMART" id="SM00256">
    <property type="entry name" value="FBOX"/>
    <property type="match status" value="2"/>
</dbReference>
<protein>
    <recommendedName>
        <fullName evidence="1">F-box domain-containing protein</fullName>
    </recommendedName>
</protein>
<dbReference type="FunFam" id="1.25.10.10:FF:000284">
    <property type="entry name" value="Serine/threonine-protein kinase TOR"/>
    <property type="match status" value="2"/>
</dbReference>
<dbReference type="SUPFAM" id="SSF52047">
    <property type="entry name" value="RNI-like"/>
    <property type="match status" value="2"/>
</dbReference>
<evidence type="ECO:0000313" key="3">
    <source>
        <dbReference type="Proteomes" id="UP001231189"/>
    </source>
</evidence>
<dbReference type="Proteomes" id="UP001231189">
    <property type="component" value="Unassembled WGS sequence"/>
</dbReference>
<dbReference type="InterPro" id="IPR016024">
    <property type="entry name" value="ARM-type_fold"/>
</dbReference>
<dbReference type="EMBL" id="JAUUTY010000001">
    <property type="protein sequence ID" value="KAK1697189.1"/>
    <property type="molecule type" value="Genomic_DNA"/>
</dbReference>
<dbReference type="Pfam" id="PF24758">
    <property type="entry name" value="LRR_At5g56370"/>
    <property type="match status" value="2"/>
</dbReference>
<dbReference type="Gene3D" id="1.25.10.10">
    <property type="entry name" value="Leucine-rich Repeat Variant"/>
    <property type="match status" value="2"/>
</dbReference>
<dbReference type="PANTHER" id="PTHR32141">
    <property type="match status" value="1"/>
</dbReference>
<comment type="caution">
    <text evidence="2">The sequence shown here is derived from an EMBL/GenBank/DDBJ whole genome shotgun (WGS) entry which is preliminary data.</text>
</comment>
<dbReference type="InterPro" id="IPR032675">
    <property type="entry name" value="LRR_dom_sf"/>
</dbReference>
<dbReference type="InterPro" id="IPR011989">
    <property type="entry name" value="ARM-like"/>
</dbReference>
<keyword evidence="3" id="KW-1185">Reference proteome</keyword>
<evidence type="ECO:0000259" key="1">
    <source>
        <dbReference type="PROSITE" id="PS50181"/>
    </source>
</evidence>
<dbReference type="PROSITE" id="PS50181">
    <property type="entry name" value="FBOX"/>
    <property type="match status" value="1"/>
</dbReference>
<dbReference type="InterPro" id="IPR053781">
    <property type="entry name" value="F-box_AtFBL13-like"/>
</dbReference>
<reference evidence="2" key="1">
    <citation type="submission" date="2023-07" db="EMBL/GenBank/DDBJ databases">
        <title>A chromosome-level genome assembly of Lolium multiflorum.</title>
        <authorList>
            <person name="Chen Y."/>
            <person name="Copetti D."/>
            <person name="Kolliker R."/>
            <person name="Studer B."/>
        </authorList>
    </citation>
    <scope>NUCLEOTIDE SEQUENCE</scope>
    <source>
        <strain evidence="2">02402/16</strain>
        <tissue evidence="2">Leaf</tissue>
    </source>
</reference>
<accession>A0AAD8X836</accession>
<dbReference type="InterPro" id="IPR006566">
    <property type="entry name" value="FBD"/>
</dbReference>
<dbReference type="Pfam" id="PF00646">
    <property type="entry name" value="F-box"/>
    <property type="match status" value="2"/>
</dbReference>
<dbReference type="SUPFAM" id="SSF48371">
    <property type="entry name" value="ARM repeat"/>
    <property type="match status" value="1"/>
</dbReference>
<dbReference type="InterPro" id="IPR055302">
    <property type="entry name" value="F-box_dom-containing"/>
</dbReference>
<name>A0AAD8X836_LOLMU</name>
<proteinExistence type="predicted"/>
<dbReference type="PANTHER" id="PTHR32141:SF168">
    <property type="entry name" value="OS12G0595200 PROTEIN"/>
    <property type="match status" value="1"/>
</dbReference>
<dbReference type="SMART" id="SM00579">
    <property type="entry name" value="FBD"/>
    <property type="match status" value="2"/>
</dbReference>
<dbReference type="Pfam" id="PF08387">
    <property type="entry name" value="FBD"/>
    <property type="match status" value="2"/>
</dbReference>
<evidence type="ECO:0000313" key="2">
    <source>
        <dbReference type="EMBL" id="KAK1697189.1"/>
    </source>
</evidence>
<dbReference type="InterPro" id="IPR055411">
    <property type="entry name" value="LRR_FXL15/At3g58940/PEG3-like"/>
</dbReference>
<dbReference type="Gene3D" id="3.80.10.10">
    <property type="entry name" value="Ribonuclease Inhibitor"/>
    <property type="match status" value="2"/>
</dbReference>
<dbReference type="CDD" id="cd22160">
    <property type="entry name" value="F-box_AtFBL13-like"/>
    <property type="match status" value="2"/>
</dbReference>
<sequence length="1399" mass="156631">MKSSPLSPEIATNDLVAKDQPFSIAAYISSAPDVIAAALRKHVEDEARDLGSEDLPRVMDQLYEQISCLLQSNDAAVILLALHAIDALIDLPFGGASNVARLANFLRNVFEVKRDPEILVSASTVLSHLAIVGGALTAHEVERQIITTALGWLHEDQVEYCRFAALLILKEMAENAFTVLKNYIPEFVDAILIASRDPKLVIRERAVEALRAFSHSNMKAAAVCTAKEAKLEGIDLFSFLPDDLISTIISFLRTDDAVRTSGLSRRWRHLWRSAPLNLDTDHIPGYCPEKIKVVTKILSQHQGPIRRLKLHSLYFADLDSWFRSPALDTLQEIDIYVAKFDDVLPLSVLRFASTLRVAHFAHCSLFEDEDPVFSFPHLKTLALGVLSIRGDTLHSILSGCPVLECLLLDGCDVFDRLVINSPTLRNLGVCNVDYMKEIVIQNAPCLERCVRYNLSHARTVPVIQVIRAPKLEILGSLTDNFDKLKLGTRVSQEMVVDNLKILMQSVKILHLTSSGPNLDAVVAFLKVFPCLEKLYIMSSLQNDMKNVHHLDPTDPIECLDHLRYVELKCYMGKKPDVDFARFFVLNAKVLELMKFIVKDSCTQKWRTNQYKQLQFDSRASQNAQFEFGSYSGTAYPTGCFRSRGFEFGSGHIGKRRIVHHHDDHVLSMADPFDSSSCGLCRIVLHHDDNPNSLPSFRRAPALEEIDVVMKPSPPSPDIARNAQDLVAKDQPFSIAAYISSGPDVIAAVLRKHVEEEARALGGEDLPRVMDQLYEQISSLLQSSDAAVVLLAIHAIDALIDLPFGGPSKFAKLANFLRNVFEVKRDPEILDPASTVLGHLANVGGPLTTRQVEQQIITTALGWLGEDRVEYRRFAALLILKEMAENAFTVLKNYVPEFFDAILIASRDPNLVIRERGVEALRSFAHSNMKAAAVCTSKKAKLDGIDLISLLPDGILYTIISFLRTDDAVRTSALSRRWRHLWRSAPLNLDTDHIPGYCPEQIKVVTKILSQHQGPIRRLKLHSLYFADLDSWFRSPALDTLQDIDIYVAKFDDVLPLSVLRFASTLRVAHFAHCSLFEDGDPTFNFPHLKTLALGSLSIWEDTLHSILSGCPVLESLMLNNCAGFNRLVINSPTLRSLGVCDDHHMEELVIQNAPCLERCVRTNSFRTTPVIEVIRAPKLEILGSLAVNFDKLKLGTTISQEMGVCNLKMSMHSVKILHLTSSGPNLDAVVAFLKVFPCLEKLYIMSTLQMDMKNVHHLDPTDPVECLDHLRYVELKCYMGKKPDVDFAKFFVLNAKVLELMKFVVKDKCTQKWITNQYKQLQFDSRASQNARFEFGSYIGHAYPTGCFRVGGFQFGSGHTGKRRVVHQHDDHVLSMADPFDSSSCGLCKIVLHHDDNVL</sequence>
<feature type="domain" description="F-box" evidence="1">
    <location>
        <begin position="944"/>
        <end position="980"/>
    </location>
</feature>
<organism evidence="2 3">
    <name type="scientific">Lolium multiflorum</name>
    <name type="common">Italian ryegrass</name>
    <name type="synonym">Lolium perenne subsp. multiflorum</name>
    <dbReference type="NCBI Taxonomy" id="4521"/>
    <lineage>
        <taxon>Eukaryota</taxon>
        <taxon>Viridiplantae</taxon>
        <taxon>Streptophyta</taxon>
        <taxon>Embryophyta</taxon>
        <taxon>Tracheophyta</taxon>
        <taxon>Spermatophyta</taxon>
        <taxon>Magnoliopsida</taxon>
        <taxon>Liliopsida</taxon>
        <taxon>Poales</taxon>
        <taxon>Poaceae</taxon>
        <taxon>BOP clade</taxon>
        <taxon>Pooideae</taxon>
        <taxon>Poodae</taxon>
        <taxon>Poeae</taxon>
        <taxon>Poeae Chloroplast Group 2 (Poeae type)</taxon>
        <taxon>Loliodinae</taxon>
        <taxon>Loliinae</taxon>
        <taxon>Lolium</taxon>
    </lineage>
</organism>